<protein>
    <recommendedName>
        <fullName evidence="3">RING-type domain-containing protein</fullName>
    </recommendedName>
</protein>
<accession>A0A9D4UMW6</accession>
<dbReference type="AlphaFoldDB" id="A0A9D4UMW6"/>
<evidence type="ECO:0000313" key="5">
    <source>
        <dbReference type="Proteomes" id="UP000886520"/>
    </source>
</evidence>
<evidence type="ECO:0000259" key="3">
    <source>
        <dbReference type="PROSITE" id="PS50089"/>
    </source>
</evidence>
<dbReference type="Pfam" id="PF13639">
    <property type="entry name" value="zf-RING_2"/>
    <property type="match status" value="1"/>
</dbReference>
<dbReference type="SUPFAM" id="SSF57850">
    <property type="entry name" value="RING/U-box"/>
    <property type="match status" value="1"/>
</dbReference>
<dbReference type="OrthoDB" id="8062037at2759"/>
<keyword evidence="2" id="KW-1133">Transmembrane helix</keyword>
<feature type="domain" description="RING-type" evidence="3">
    <location>
        <begin position="102"/>
        <end position="144"/>
    </location>
</feature>
<keyword evidence="1" id="KW-0479">Metal-binding</keyword>
<comment type="caution">
    <text evidence="4">The sequence shown here is derived from an EMBL/GenBank/DDBJ whole genome shotgun (WGS) entry which is preliminary data.</text>
</comment>
<gene>
    <name evidence="4" type="ORF">GOP47_0014890</name>
</gene>
<dbReference type="PROSITE" id="PS50089">
    <property type="entry name" value="ZF_RING_2"/>
    <property type="match status" value="1"/>
</dbReference>
<dbReference type="PANTHER" id="PTHR47035:SF3">
    <property type="entry name" value="OS11G0150450 PROTEIN"/>
    <property type="match status" value="1"/>
</dbReference>
<dbReference type="SMART" id="SM00184">
    <property type="entry name" value="RING"/>
    <property type="match status" value="1"/>
</dbReference>
<feature type="transmembrane region" description="Helical" evidence="2">
    <location>
        <begin position="23"/>
        <end position="44"/>
    </location>
</feature>
<dbReference type="Gene3D" id="3.30.40.10">
    <property type="entry name" value="Zinc/RING finger domain, C3HC4 (zinc finger)"/>
    <property type="match status" value="1"/>
</dbReference>
<name>A0A9D4UMW6_ADICA</name>
<dbReference type="InterPro" id="IPR001841">
    <property type="entry name" value="Znf_RING"/>
</dbReference>
<dbReference type="InterPro" id="IPR013083">
    <property type="entry name" value="Znf_RING/FYVE/PHD"/>
</dbReference>
<keyword evidence="2" id="KW-0472">Membrane</keyword>
<proteinExistence type="predicted"/>
<dbReference type="EMBL" id="JABFUD020000014">
    <property type="protein sequence ID" value="KAI5070547.1"/>
    <property type="molecule type" value="Genomic_DNA"/>
</dbReference>
<dbReference type="PANTHER" id="PTHR47035">
    <property type="entry name" value="OS11G0150450 PROTEIN"/>
    <property type="match status" value="1"/>
</dbReference>
<organism evidence="4 5">
    <name type="scientific">Adiantum capillus-veneris</name>
    <name type="common">Maidenhair fern</name>
    <dbReference type="NCBI Taxonomy" id="13818"/>
    <lineage>
        <taxon>Eukaryota</taxon>
        <taxon>Viridiplantae</taxon>
        <taxon>Streptophyta</taxon>
        <taxon>Embryophyta</taxon>
        <taxon>Tracheophyta</taxon>
        <taxon>Polypodiopsida</taxon>
        <taxon>Polypodiidae</taxon>
        <taxon>Polypodiales</taxon>
        <taxon>Pteridineae</taxon>
        <taxon>Pteridaceae</taxon>
        <taxon>Vittarioideae</taxon>
        <taxon>Adiantum</taxon>
    </lineage>
</organism>
<dbReference type="Proteomes" id="UP000886520">
    <property type="component" value="Chromosome 14"/>
</dbReference>
<dbReference type="GO" id="GO:0008270">
    <property type="term" value="F:zinc ion binding"/>
    <property type="evidence" value="ECO:0007669"/>
    <property type="project" value="UniProtKB-KW"/>
</dbReference>
<dbReference type="CDD" id="cd16461">
    <property type="entry name" value="RING-H2_EL5-like"/>
    <property type="match status" value="1"/>
</dbReference>
<keyword evidence="1" id="KW-0863">Zinc-finger</keyword>
<evidence type="ECO:0000256" key="2">
    <source>
        <dbReference type="SAM" id="Phobius"/>
    </source>
</evidence>
<evidence type="ECO:0000256" key="1">
    <source>
        <dbReference type="PROSITE-ProRule" id="PRU00175"/>
    </source>
</evidence>
<keyword evidence="1" id="KW-0862">Zinc</keyword>
<keyword evidence="2" id="KW-0812">Transmembrane</keyword>
<sequence length="223" mass="25069">MSDREGCTGACPSPPQLQLYQTIIFATPVLFAFMLLLMFCLLYFRRHSRAASIHAHIRAQIFAESLLATPPLEQGLSTSFRQKLPVVLFDDKFKATYQDSRCSVCLSDYQNNEKLQQLPVCKHFFHVPCINQWLAKNATCPICRLSLNEMEMGVLNNPNQLDEVSLGGADATRMWEERVVNEAQDHSVQVRSITSEDGGIQHTALSDHDASCVGDHIVNIERS</sequence>
<dbReference type="InterPro" id="IPR053070">
    <property type="entry name" value="RING-type_E3_ubiquitin-ligase"/>
</dbReference>
<keyword evidence="5" id="KW-1185">Reference proteome</keyword>
<reference evidence="4" key="1">
    <citation type="submission" date="2021-01" db="EMBL/GenBank/DDBJ databases">
        <title>Adiantum capillus-veneris genome.</title>
        <authorList>
            <person name="Fang Y."/>
            <person name="Liao Q."/>
        </authorList>
    </citation>
    <scope>NUCLEOTIDE SEQUENCE</scope>
    <source>
        <strain evidence="4">H3</strain>
        <tissue evidence="4">Leaf</tissue>
    </source>
</reference>
<evidence type="ECO:0000313" key="4">
    <source>
        <dbReference type="EMBL" id="KAI5070547.1"/>
    </source>
</evidence>